<dbReference type="RefSeq" id="WP_007300716.1">
    <property type="nucleotide sequence ID" value="NZ_AJJH01000168.1"/>
</dbReference>
<comment type="caution">
    <text evidence="2">The sequence shown here is derived from an EMBL/GenBank/DDBJ whole genome shotgun (WGS) entry which is preliminary data.</text>
</comment>
<dbReference type="PATRIC" id="fig|1165867.3.peg.6692"/>
<evidence type="ECO:0000256" key="1">
    <source>
        <dbReference type="SAM" id="MobiDB-lite"/>
    </source>
</evidence>
<dbReference type="Pfam" id="PF05120">
    <property type="entry name" value="GvpG"/>
    <property type="match status" value="1"/>
</dbReference>
<name>I0WBN6_RHOOP</name>
<feature type="compositionally biased region" description="Basic and acidic residues" evidence="1">
    <location>
        <begin position="41"/>
        <end position="55"/>
    </location>
</feature>
<protein>
    <submittedName>
        <fullName evidence="2">Gas vesicle synthesis protein</fullName>
    </submittedName>
</protein>
<dbReference type="InterPro" id="IPR007804">
    <property type="entry name" value="GvpG"/>
</dbReference>
<sequence length="87" mass="9460">MGLLSFIVTLPLAPVRGVISLAELIQRQVEEELHNPASARRALEELDDARERGEISAEEEEQAQQAILDRMTGTGPGPGPTATPERE</sequence>
<evidence type="ECO:0000313" key="2">
    <source>
        <dbReference type="EMBL" id="EID73802.1"/>
    </source>
</evidence>
<reference evidence="2 3" key="1">
    <citation type="journal article" date="2012" name="J. Bacteriol.">
        <title>Draft genome sequence of the nitrophenol-degrading actinomycete Rhodococcus imtechensis RKJ300.</title>
        <authorList>
            <person name="Vikram S."/>
            <person name="Kumar S."/>
            <person name="Subramanian S."/>
            <person name="Raghava G.P."/>
        </authorList>
    </citation>
    <scope>NUCLEOTIDE SEQUENCE [LARGE SCALE GENOMIC DNA]</scope>
    <source>
        <strain evidence="2 3">RKJ300</strain>
    </source>
</reference>
<dbReference type="EMBL" id="AJJH01000168">
    <property type="protein sequence ID" value="EID73802.1"/>
    <property type="molecule type" value="Genomic_DNA"/>
</dbReference>
<dbReference type="Proteomes" id="UP000006447">
    <property type="component" value="Unassembled WGS sequence"/>
</dbReference>
<proteinExistence type="predicted"/>
<dbReference type="AlphaFoldDB" id="I0WBN6"/>
<gene>
    <name evidence="2" type="ORF">W59_32653</name>
</gene>
<organism evidence="2 3">
    <name type="scientific">Rhodococcus opacus RKJ300 = JCM 13270</name>
    <dbReference type="NCBI Taxonomy" id="1165867"/>
    <lineage>
        <taxon>Bacteria</taxon>
        <taxon>Bacillati</taxon>
        <taxon>Actinomycetota</taxon>
        <taxon>Actinomycetes</taxon>
        <taxon>Mycobacteriales</taxon>
        <taxon>Nocardiaceae</taxon>
        <taxon>Rhodococcus</taxon>
    </lineage>
</organism>
<feature type="region of interest" description="Disordered" evidence="1">
    <location>
        <begin position="31"/>
        <end position="87"/>
    </location>
</feature>
<evidence type="ECO:0000313" key="3">
    <source>
        <dbReference type="Proteomes" id="UP000006447"/>
    </source>
</evidence>
<accession>I0WBN6</accession>